<sequence>MSYTLNVVTLNCWAIPFPYPFGSTARTRRIQAIAQTLLDSNYDVVSLQELWSEKDFHYITTFLKEIFPFAHYFHSGFTGSGTCVISKFRIVSTLKHNYSLNGFAHHIHRGDWFGGKLIGMVEIMVGRMKVAIYTTHLHAEYNRHNDPYLPHRLIQAYEVGQFVRYTSQGADLAIVTGDFNIEPQDLAYKVVTDVADLKDAWVVKPNVMEISGMTCDRPDNCFTNLKLKQDNPLGKRLDYIFFKEGSSAVKLIFCDNTFDVIPGSKMNYSDHLGVYARFTLQQSADRTFNFNTILSVDENMMEEALAILDQGQLRAQYDKKLFAVISSLLGIALITSFFFNFWEFKILVNLVRLVLTLVLGFSVWHWLIILTIEIKGLKESRSSFKEVLKKSPSSINDSIHSTQSTRSSERMVSD</sequence>
<reference evidence="2" key="1">
    <citation type="submission" date="2025-08" db="UniProtKB">
        <authorList>
            <consortium name="WormBaseParasite"/>
        </authorList>
    </citation>
    <scope>IDENTIFICATION</scope>
    <source>
        <strain evidence="2">KR3021</strain>
    </source>
</reference>
<protein>
    <submittedName>
        <fullName evidence="2">Endo/exonuclease/phosphatase domain-containing protein</fullName>
    </submittedName>
</protein>
<evidence type="ECO:0000313" key="1">
    <source>
        <dbReference type="Proteomes" id="UP000095286"/>
    </source>
</evidence>
<evidence type="ECO:0000313" key="2">
    <source>
        <dbReference type="WBParaSite" id="RSKR_0000709700.1"/>
    </source>
</evidence>
<accession>A0AC35U3R1</accession>
<dbReference type="WBParaSite" id="RSKR_0000709700.1">
    <property type="protein sequence ID" value="RSKR_0000709700.1"/>
    <property type="gene ID" value="RSKR_0000709700"/>
</dbReference>
<name>A0AC35U3R1_9BILA</name>
<organism evidence="1 2">
    <name type="scientific">Rhabditophanes sp. KR3021</name>
    <dbReference type="NCBI Taxonomy" id="114890"/>
    <lineage>
        <taxon>Eukaryota</taxon>
        <taxon>Metazoa</taxon>
        <taxon>Ecdysozoa</taxon>
        <taxon>Nematoda</taxon>
        <taxon>Chromadorea</taxon>
        <taxon>Rhabditida</taxon>
        <taxon>Tylenchina</taxon>
        <taxon>Panagrolaimomorpha</taxon>
        <taxon>Strongyloidoidea</taxon>
        <taxon>Alloionematidae</taxon>
        <taxon>Rhabditophanes</taxon>
    </lineage>
</organism>
<proteinExistence type="predicted"/>
<dbReference type="Proteomes" id="UP000095286">
    <property type="component" value="Unplaced"/>
</dbReference>